<evidence type="ECO:0000313" key="2">
    <source>
        <dbReference type="Proteomes" id="UP000768646"/>
    </source>
</evidence>
<organism evidence="1 2">
    <name type="scientific">Pneumocystis oryctolagi</name>
    <dbReference type="NCBI Taxonomy" id="42067"/>
    <lineage>
        <taxon>Eukaryota</taxon>
        <taxon>Fungi</taxon>
        <taxon>Dikarya</taxon>
        <taxon>Ascomycota</taxon>
        <taxon>Taphrinomycotina</taxon>
        <taxon>Pneumocystomycetes</taxon>
        <taxon>Pneumocystaceae</taxon>
        <taxon>Pneumocystis</taxon>
    </lineage>
</organism>
<dbReference type="EMBL" id="JABTEG010000012">
    <property type="protein sequence ID" value="KAG4304016.1"/>
    <property type="molecule type" value="Genomic_DNA"/>
</dbReference>
<proteinExistence type="predicted"/>
<sequence>MAADKTHQDALLLAKRLRHHTLLKNRPGVLNGKRVDFFKAKHALRVLQDRSFYTAEAPDANAVFSLLLRYKLIQRVDKLSSRTERQERSTNSHAQRRIRRLRISAEQSVAEKAYFVWLYDQIPVTTVFLGIAALLLVLAVIVYPLWPPRLRRMAYRLSWVALGLVVLLLIITILRLCIFIITLALFPPGIWLFPNLYEDVGFIDSFRPLWSWHVKRKNKRKVKKSESKEKAASGSEAVSTSMEREYVKTCIEITNFLFKMKNAKLVFEKARLI</sequence>
<name>A0ACB7C932_9ASCO</name>
<dbReference type="Proteomes" id="UP000768646">
    <property type="component" value="Unassembled WGS sequence"/>
</dbReference>
<accession>A0ACB7C932</accession>
<evidence type="ECO:0000313" key="1">
    <source>
        <dbReference type="EMBL" id="KAG4304016.1"/>
    </source>
</evidence>
<keyword evidence="2" id="KW-1185">Reference proteome</keyword>
<gene>
    <name evidence="1" type="ORF">PORY_002539</name>
</gene>
<protein>
    <submittedName>
        <fullName evidence="1">Uncharacterized protein</fullName>
    </submittedName>
</protein>
<comment type="caution">
    <text evidence="1">The sequence shown here is derived from an EMBL/GenBank/DDBJ whole genome shotgun (WGS) entry which is preliminary data.</text>
</comment>
<reference evidence="1 2" key="1">
    <citation type="journal article" date="2021" name="Commun. Biol.">
        <title>Genomic insights into the host specific adaptation of the Pneumocystis genus.</title>
        <authorList>
            <person name="Cisse O.H."/>
            <person name="Ma L."/>
            <person name="Dekker J.P."/>
            <person name="Khil P.P."/>
            <person name="Youn J.-H."/>
            <person name="Brenchley J.M."/>
            <person name="Blair R."/>
            <person name="Pahar B."/>
            <person name="Chabe M."/>
            <person name="Van Rompay K.K.A."/>
            <person name="Keesler R."/>
            <person name="Sukura A."/>
            <person name="Hirsch V."/>
            <person name="Kutty G."/>
            <person name="Liu Y."/>
            <person name="Peng L."/>
            <person name="Chen J."/>
            <person name="Song J."/>
            <person name="Weissenbacher-Lang C."/>
            <person name="Xu J."/>
            <person name="Upham N.S."/>
            <person name="Stajich J.E."/>
            <person name="Cuomo C.A."/>
            <person name="Cushion M.T."/>
            <person name="Kovacs J.A."/>
        </authorList>
    </citation>
    <scope>NUCLEOTIDE SEQUENCE [LARGE SCALE GENOMIC DNA]</scope>
    <source>
        <strain evidence="1 2">RABM</strain>
    </source>
</reference>